<evidence type="ECO:0000313" key="3">
    <source>
        <dbReference type="Proteomes" id="UP001632038"/>
    </source>
</evidence>
<protein>
    <submittedName>
        <fullName evidence="2">Uncharacterized protein</fullName>
    </submittedName>
</protein>
<accession>A0ABD3ENM0</accession>
<feature type="compositionally biased region" description="Low complexity" evidence="1">
    <location>
        <begin position="1"/>
        <end position="38"/>
    </location>
</feature>
<comment type="caution">
    <text evidence="2">The sequence shown here is derived from an EMBL/GenBank/DDBJ whole genome shotgun (WGS) entry which is preliminary data.</text>
</comment>
<dbReference type="Proteomes" id="UP001632038">
    <property type="component" value="Unassembled WGS sequence"/>
</dbReference>
<evidence type="ECO:0000313" key="2">
    <source>
        <dbReference type="EMBL" id="KAL3654679.1"/>
    </source>
</evidence>
<sequence>MHLTPSSPLTPLSTQSVPETAASGSQQTTAGSGVSSGSQGAGAGRPIVELVSKKRLHCDQHKFAAWLRGVIEKDLNDEGYTYLAMDPSVPEAWWETFLGNFTWHPTLTESQLNGAFVSHSRDFYGHMLNKFKQWSDMNKGKALNAVGEPRWAKWKEAWLDPNYVERERKNAENRMKEMHPSRGPSKHIEGSKCAVSHAKDLKTQACQQTAAGSGVSSGSQGAGAGRPIVELVSKKRLHCDQHKFAAWLRGVIEKDLNDEGYTYLAMDPSVPEAWWETFLGNFTWHPTLTESQLNGAFVSHSRDFYGHMLNEFKQWSDMNKGKALNAVGEPRWAKWKEAWLDPNYVERERKNAENRMKEMHPSRGPSKHIEGSKCAVSHAKDLVTQACQQTAAGSGVSSGSQGAGAGRPIVELVSKKRLHCDQHKFAAWLRGVIEKDLNDEGYTYLAMDPSVPEAWWETFLGNFTWHPTLTESQLNGAFVSHSRDFYGHMLNEFKQWSDMNKGKALNAVGEPRWAKWKEAWLDPNYVERERKNAENRMKEMHPSRGPSKHIEGSKCAVSHAKDLVTQACQQTAAGSGVSSGSQGAGAGRPIVELVSKKRLHCDQHKFAAWLRGVIEKDLNDEGYTYLAMDPSVPEAWWETFLGNFTWHPTLTESQLNGAFVSHSRDFYGHMLNEFKQWSDMNKGKALNAVGEPRWAKWKEAWLDPNYVERERKNAENRMKEMHPSRGPSKHIEGSKCAVSHAKDLRRIGPTRPRTRGILKAAQEARWLIFSDPYSSQIDALYQFRLIEATTSNNTPENIDRDAIFY</sequence>
<dbReference type="EMBL" id="JAVIJP010000003">
    <property type="protein sequence ID" value="KAL3654679.1"/>
    <property type="molecule type" value="Genomic_DNA"/>
</dbReference>
<keyword evidence="3" id="KW-1185">Reference proteome</keyword>
<reference evidence="3" key="1">
    <citation type="journal article" date="2024" name="IScience">
        <title>Strigolactones Initiate the Formation of Haustorium-like Structures in Castilleja.</title>
        <authorList>
            <person name="Buerger M."/>
            <person name="Peterson D."/>
            <person name="Chory J."/>
        </authorList>
    </citation>
    <scope>NUCLEOTIDE SEQUENCE [LARGE SCALE GENOMIC DNA]</scope>
</reference>
<proteinExistence type="predicted"/>
<name>A0ABD3ENM0_9LAMI</name>
<evidence type="ECO:0000256" key="1">
    <source>
        <dbReference type="SAM" id="MobiDB-lite"/>
    </source>
</evidence>
<dbReference type="AlphaFoldDB" id="A0ABD3ENM0"/>
<gene>
    <name evidence="2" type="ORF">CASFOL_001414</name>
</gene>
<organism evidence="2 3">
    <name type="scientific">Castilleja foliolosa</name>
    <dbReference type="NCBI Taxonomy" id="1961234"/>
    <lineage>
        <taxon>Eukaryota</taxon>
        <taxon>Viridiplantae</taxon>
        <taxon>Streptophyta</taxon>
        <taxon>Embryophyta</taxon>
        <taxon>Tracheophyta</taxon>
        <taxon>Spermatophyta</taxon>
        <taxon>Magnoliopsida</taxon>
        <taxon>eudicotyledons</taxon>
        <taxon>Gunneridae</taxon>
        <taxon>Pentapetalae</taxon>
        <taxon>asterids</taxon>
        <taxon>lamiids</taxon>
        <taxon>Lamiales</taxon>
        <taxon>Orobanchaceae</taxon>
        <taxon>Pedicularideae</taxon>
        <taxon>Castillejinae</taxon>
        <taxon>Castilleja</taxon>
    </lineage>
</organism>
<feature type="region of interest" description="Disordered" evidence="1">
    <location>
        <begin position="1"/>
        <end position="43"/>
    </location>
</feature>